<protein>
    <recommendedName>
        <fullName evidence="4">ABC transporter permease</fullName>
    </recommendedName>
</protein>
<dbReference type="Proteomes" id="UP001500618">
    <property type="component" value="Unassembled WGS sequence"/>
</dbReference>
<evidence type="ECO:0000256" key="1">
    <source>
        <dbReference type="SAM" id="Phobius"/>
    </source>
</evidence>
<feature type="transmembrane region" description="Helical" evidence="1">
    <location>
        <begin position="80"/>
        <end position="98"/>
    </location>
</feature>
<feature type="transmembrane region" description="Helical" evidence="1">
    <location>
        <begin position="156"/>
        <end position="182"/>
    </location>
</feature>
<evidence type="ECO:0000313" key="3">
    <source>
        <dbReference type="Proteomes" id="UP001500618"/>
    </source>
</evidence>
<keyword evidence="1" id="KW-0812">Transmembrane</keyword>
<feature type="transmembrane region" description="Helical" evidence="1">
    <location>
        <begin position="508"/>
        <end position="525"/>
    </location>
</feature>
<dbReference type="InterPro" id="IPR046264">
    <property type="entry name" value="DUF6297"/>
</dbReference>
<evidence type="ECO:0000313" key="2">
    <source>
        <dbReference type="EMBL" id="GAA1682983.1"/>
    </source>
</evidence>
<keyword evidence="3" id="KW-1185">Reference proteome</keyword>
<accession>A0ABP4T6C1</accession>
<feature type="transmembrane region" description="Helical" evidence="1">
    <location>
        <begin position="404"/>
        <end position="427"/>
    </location>
</feature>
<proteinExistence type="predicted"/>
<comment type="caution">
    <text evidence="2">The sequence shown here is derived from an EMBL/GenBank/DDBJ whole genome shotgun (WGS) entry which is preliminary data.</text>
</comment>
<reference evidence="3" key="1">
    <citation type="journal article" date="2019" name="Int. J. Syst. Evol. Microbiol.">
        <title>The Global Catalogue of Microorganisms (GCM) 10K type strain sequencing project: providing services to taxonomists for standard genome sequencing and annotation.</title>
        <authorList>
            <consortium name="The Broad Institute Genomics Platform"/>
            <consortium name="The Broad Institute Genome Sequencing Center for Infectious Disease"/>
            <person name="Wu L."/>
            <person name="Ma J."/>
        </authorList>
    </citation>
    <scope>NUCLEOTIDE SEQUENCE [LARGE SCALE GENOMIC DNA]</scope>
    <source>
        <strain evidence="3">JCM 14718</strain>
    </source>
</reference>
<feature type="transmembrane region" description="Helical" evidence="1">
    <location>
        <begin position="480"/>
        <end position="502"/>
    </location>
</feature>
<feature type="transmembrane region" description="Helical" evidence="1">
    <location>
        <begin position="37"/>
        <end position="60"/>
    </location>
</feature>
<feature type="transmembrane region" description="Helical" evidence="1">
    <location>
        <begin position="230"/>
        <end position="263"/>
    </location>
</feature>
<name>A0ABP4T6C1_9ACTN</name>
<feature type="transmembrane region" description="Helical" evidence="1">
    <location>
        <begin position="433"/>
        <end position="452"/>
    </location>
</feature>
<feature type="transmembrane region" description="Helical" evidence="1">
    <location>
        <begin position="189"/>
        <end position="210"/>
    </location>
</feature>
<evidence type="ECO:0008006" key="4">
    <source>
        <dbReference type="Google" id="ProtNLM"/>
    </source>
</evidence>
<organism evidence="2 3">
    <name type="scientific">Fodinicola feengrottensis</name>
    <dbReference type="NCBI Taxonomy" id="435914"/>
    <lineage>
        <taxon>Bacteria</taxon>
        <taxon>Bacillati</taxon>
        <taxon>Actinomycetota</taxon>
        <taxon>Actinomycetes</taxon>
        <taxon>Mycobacteriales</taxon>
        <taxon>Fodinicola</taxon>
    </lineage>
</organism>
<gene>
    <name evidence="2" type="ORF">GCM10009765_35260</name>
</gene>
<feature type="transmembrane region" description="Helical" evidence="1">
    <location>
        <begin position="336"/>
        <end position="354"/>
    </location>
</feature>
<feature type="transmembrane region" description="Helical" evidence="1">
    <location>
        <begin position="360"/>
        <end position="383"/>
    </location>
</feature>
<dbReference type="EMBL" id="BAAANY010000011">
    <property type="protein sequence ID" value="GAA1682983.1"/>
    <property type="molecule type" value="Genomic_DNA"/>
</dbReference>
<dbReference type="Pfam" id="PF19814">
    <property type="entry name" value="DUF6297"/>
    <property type="match status" value="1"/>
</dbReference>
<sequence length="527" mass="53385">MTVVDVPVVAPVSARQVRRQIHAYQNEQRSIIKIAGAIYYAIVVVGIALLVFGQTIFGFFDVVLSGTTAAAGVARVFSSVVAPAAAMAITGAILRVLLRIGPIWLPSVEVAWLLRAPVRRGGLFFGRLLAVSMVSAIFMATVACVVAAVSPPITPVGVVAVGALGIATGLALVAIGVVLQYVGEAAERIGSGVGGLLSGIGVIAAAAVLLPSASVLGSVRDVLDWSGPWGWFVLAAHGGSGALIGLVGALLLAAAAVVALVLVAPRVRHGAVADASARTAIIVGAATVLDPGALAPAAEARRVGRRRPRGRLPKWRGLTALVGQDLLVLRRRLDRFAASVVIALGPGLALALTGGSRPSAIFAGLVLLLTGTWAAGLTTGPAGREANAAGLARLLAVPKTSLRSVRMIVPAIIGALWGIGTTAVLGALLHGPLLLWMLMGLLAAPGWALGAIRAASRGPVRNDLPVLSTPMGLIPTGPPLWLVTGLDVAALVTLPAWIAVGLGEVNPNLLLAQLAVSVVAIAVAVRR</sequence>
<keyword evidence="1" id="KW-0472">Membrane</keyword>
<dbReference type="RefSeq" id="WP_344311337.1">
    <property type="nucleotide sequence ID" value="NZ_BAAANY010000011.1"/>
</dbReference>
<keyword evidence="1" id="KW-1133">Transmembrane helix</keyword>
<feature type="transmembrane region" description="Helical" evidence="1">
    <location>
        <begin position="128"/>
        <end position="150"/>
    </location>
</feature>